<dbReference type="InterPro" id="IPR001123">
    <property type="entry name" value="LeuE-type"/>
</dbReference>
<sequence length="204" mass="22145">MDMVNFLGLSLLPILSPGPSTILVVRNSLRYNWMFAVRRLLADLGGTLITATLLLYGLGAVIAASNLLVVGIKLAGACYVLIIGIRILRHAYWPSPYSLDTAHCFQGSWLEAFFAGLLNPKTLVFFSLLFPLLLGENRSHLTIALLYSLSYSLLKGLVLAVASGVFLLAKNWLRPHLRPANGTLGAILIAASSILLVKISISLW</sequence>
<feature type="transmembrane region" description="Helical" evidence="6">
    <location>
        <begin position="109"/>
        <end position="133"/>
    </location>
</feature>
<keyword evidence="3 6" id="KW-0812">Transmembrane</keyword>
<name>A0A7Y1QHZ1_9PSED</name>
<feature type="transmembrane region" description="Helical" evidence="6">
    <location>
        <begin position="6"/>
        <end position="29"/>
    </location>
</feature>
<proteinExistence type="predicted"/>
<dbReference type="EMBL" id="JAAQYI010000012">
    <property type="protein sequence ID" value="NNA81542.1"/>
    <property type="molecule type" value="Genomic_DNA"/>
</dbReference>
<keyword evidence="5 6" id="KW-0472">Membrane</keyword>
<dbReference type="GeneID" id="45734889"/>
<evidence type="ECO:0000313" key="8">
    <source>
        <dbReference type="Proteomes" id="UP000586252"/>
    </source>
</evidence>
<feature type="transmembrane region" description="Helical" evidence="6">
    <location>
        <begin position="68"/>
        <end position="88"/>
    </location>
</feature>
<dbReference type="Pfam" id="PF01810">
    <property type="entry name" value="LysE"/>
    <property type="match status" value="1"/>
</dbReference>
<accession>A0A7Y1QHZ1</accession>
<evidence type="ECO:0000313" key="7">
    <source>
        <dbReference type="EMBL" id="NNA81542.1"/>
    </source>
</evidence>
<gene>
    <name evidence="7" type="ORF">HBO30_22760</name>
</gene>
<dbReference type="GO" id="GO:0015171">
    <property type="term" value="F:amino acid transmembrane transporter activity"/>
    <property type="evidence" value="ECO:0007669"/>
    <property type="project" value="TreeGrafter"/>
</dbReference>
<organism evidence="7 8">
    <name type="scientific">Pseudomonas lactis</name>
    <dbReference type="NCBI Taxonomy" id="1615674"/>
    <lineage>
        <taxon>Bacteria</taxon>
        <taxon>Pseudomonadati</taxon>
        <taxon>Pseudomonadota</taxon>
        <taxon>Gammaproteobacteria</taxon>
        <taxon>Pseudomonadales</taxon>
        <taxon>Pseudomonadaceae</taxon>
        <taxon>Pseudomonas</taxon>
    </lineage>
</organism>
<feature type="transmembrane region" description="Helical" evidence="6">
    <location>
        <begin position="41"/>
        <end position="62"/>
    </location>
</feature>
<evidence type="ECO:0000256" key="3">
    <source>
        <dbReference type="ARBA" id="ARBA00022692"/>
    </source>
</evidence>
<keyword evidence="4 6" id="KW-1133">Transmembrane helix</keyword>
<dbReference type="AlphaFoldDB" id="A0A7Y1QHZ1"/>
<dbReference type="Proteomes" id="UP000586252">
    <property type="component" value="Unassembled WGS sequence"/>
</dbReference>
<dbReference type="PANTHER" id="PTHR30086:SF20">
    <property type="entry name" value="ARGININE EXPORTER PROTEIN ARGO-RELATED"/>
    <property type="match status" value="1"/>
</dbReference>
<evidence type="ECO:0000256" key="2">
    <source>
        <dbReference type="ARBA" id="ARBA00022475"/>
    </source>
</evidence>
<reference evidence="7 8" key="1">
    <citation type="journal article" date="2020" name="Front. Microbiol.">
        <title>Genetic Organization of the aprX-lipA2 Operon Affects the Proteolytic Potential of Pseudomonas Species in Milk.</title>
        <authorList>
            <person name="Maier C."/>
            <person name="Huptas C."/>
            <person name="von Neubeck M."/>
            <person name="Scherer S."/>
            <person name="Wenning M."/>
            <person name="Lucking G."/>
        </authorList>
    </citation>
    <scope>NUCLEOTIDE SEQUENCE [LARGE SCALE GENOMIC DNA]</scope>
    <source>
        <strain evidence="7 8">WS 5404</strain>
    </source>
</reference>
<dbReference type="PANTHER" id="PTHR30086">
    <property type="entry name" value="ARGININE EXPORTER PROTEIN ARGO"/>
    <property type="match status" value="1"/>
</dbReference>
<comment type="subcellular location">
    <subcellularLocation>
        <location evidence="1">Cell membrane</location>
        <topology evidence="1">Multi-pass membrane protein</topology>
    </subcellularLocation>
</comment>
<feature type="transmembrane region" description="Helical" evidence="6">
    <location>
        <begin position="181"/>
        <end position="201"/>
    </location>
</feature>
<dbReference type="GO" id="GO:0005886">
    <property type="term" value="C:plasma membrane"/>
    <property type="evidence" value="ECO:0007669"/>
    <property type="project" value="UniProtKB-SubCell"/>
</dbReference>
<evidence type="ECO:0000256" key="4">
    <source>
        <dbReference type="ARBA" id="ARBA00022989"/>
    </source>
</evidence>
<comment type="caution">
    <text evidence="7">The sequence shown here is derived from an EMBL/GenBank/DDBJ whole genome shotgun (WGS) entry which is preliminary data.</text>
</comment>
<evidence type="ECO:0000256" key="1">
    <source>
        <dbReference type="ARBA" id="ARBA00004651"/>
    </source>
</evidence>
<evidence type="ECO:0000256" key="5">
    <source>
        <dbReference type="ARBA" id="ARBA00023136"/>
    </source>
</evidence>
<evidence type="ECO:0000256" key="6">
    <source>
        <dbReference type="SAM" id="Phobius"/>
    </source>
</evidence>
<keyword evidence="2" id="KW-1003">Cell membrane</keyword>
<protein>
    <submittedName>
        <fullName evidence="7">LysE family transporter</fullName>
    </submittedName>
</protein>
<feature type="transmembrane region" description="Helical" evidence="6">
    <location>
        <begin position="145"/>
        <end position="169"/>
    </location>
</feature>
<dbReference type="RefSeq" id="WP_057711095.1">
    <property type="nucleotide sequence ID" value="NZ_JAAQYI010000012.1"/>
</dbReference>